<protein>
    <recommendedName>
        <fullName evidence="1">UPF0246 protein EVA95_01310</fullName>
    </recommendedName>
</protein>
<name>A0A520N0I2_9GAMM</name>
<evidence type="ECO:0000256" key="1">
    <source>
        <dbReference type="HAMAP-Rule" id="MF_00652"/>
    </source>
</evidence>
<accession>A0A520N0I2</accession>
<dbReference type="HAMAP" id="MF_00652">
    <property type="entry name" value="UPF0246"/>
    <property type="match status" value="1"/>
</dbReference>
<evidence type="ECO:0000313" key="2">
    <source>
        <dbReference type="EMBL" id="RZO26990.1"/>
    </source>
</evidence>
<gene>
    <name evidence="2" type="primary">yaaA</name>
    <name evidence="2" type="ORF">EVA95_01310</name>
</gene>
<dbReference type="GO" id="GO:0005829">
    <property type="term" value="C:cytosol"/>
    <property type="evidence" value="ECO:0007669"/>
    <property type="project" value="TreeGrafter"/>
</dbReference>
<dbReference type="AlphaFoldDB" id="A0A520N0I2"/>
<dbReference type="PANTHER" id="PTHR30283">
    <property type="entry name" value="PEROXIDE STRESS RESPONSE PROTEIN YAAA"/>
    <property type="match status" value="1"/>
</dbReference>
<dbReference type="Proteomes" id="UP000319384">
    <property type="component" value="Unassembled WGS sequence"/>
</dbReference>
<evidence type="ECO:0000313" key="3">
    <source>
        <dbReference type="Proteomes" id="UP000319384"/>
    </source>
</evidence>
<dbReference type="NCBIfam" id="NF002542">
    <property type="entry name" value="PRK02101.1-3"/>
    <property type="match status" value="1"/>
</dbReference>
<sequence length="256" mass="29324">MIIILSPAKTLDYEFEADANHSVPAFLGQSSKLIKQLKEKEPKDIASLMGLSDKLATLNYDRYQSWTASKKVSNDSKPSMLVFKGDVYQGLQAENLSKKDMNFAQKHIRILSGLYGILRPLDLMKPYRLEMGTKLETSSGKNLYEFWGNKVQRNVLDELKKQKSDLLINLASKEYFTVLGKLPEDINVVSPTFKDYKNGKYKIISFYAKKARGLMARWIIQNKVIDFEKLSEFDLDGYRFSKSESTASMPVFLRKS</sequence>
<organism evidence="2 3">
    <name type="scientific">SAR86 cluster bacterium</name>
    <dbReference type="NCBI Taxonomy" id="2030880"/>
    <lineage>
        <taxon>Bacteria</taxon>
        <taxon>Pseudomonadati</taxon>
        <taxon>Pseudomonadota</taxon>
        <taxon>Gammaproteobacteria</taxon>
        <taxon>SAR86 cluster</taxon>
    </lineage>
</organism>
<comment type="similarity">
    <text evidence="1">Belongs to the UPF0246 family.</text>
</comment>
<dbReference type="EMBL" id="SHBH01000006">
    <property type="protein sequence ID" value="RZO26990.1"/>
    <property type="molecule type" value="Genomic_DNA"/>
</dbReference>
<proteinExistence type="inferred from homology"/>
<dbReference type="Pfam" id="PF03883">
    <property type="entry name" value="H2O2_YaaD"/>
    <property type="match status" value="1"/>
</dbReference>
<dbReference type="PANTHER" id="PTHR30283:SF4">
    <property type="entry name" value="PEROXIDE STRESS RESISTANCE PROTEIN YAAA"/>
    <property type="match status" value="1"/>
</dbReference>
<reference evidence="2 3" key="1">
    <citation type="submission" date="2019-02" db="EMBL/GenBank/DDBJ databases">
        <title>Prokaryotic population dynamics and viral predation in marine succession experiment using metagenomics: the confinement effect.</title>
        <authorList>
            <person name="Haro-Moreno J.M."/>
            <person name="Rodriguez-Valera F."/>
            <person name="Lopez-Perez M."/>
        </authorList>
    </citation>
    <scope>NUCLEOTIDE SEQUENCE [LARGE SCALE GENOMIC DNA]</scope>
    <source>
        <strain evidence="2">MED-G162</strain>
    </source>
</reference>
<dbReference type="InterPro" id="IPR005583">
    <property type="entry name" value="YaaA"/>
</dbReference>
<dbReference type="GO" id="GO:0033194">
    <property type="term" value="P:response to hydroperoxide"/>
    <property type="evidence" value="ECO:0007669"/>
    <property type="project" value="TreeGrafter"/>
</dbReference>
<comment type="caution">
    <text evidence="2">The sequence shown here is derived from an EMBL/GenBank/DDBJ whole genome shotgun (WGS) entry which is preliminary data.</text>
</comment>